<keyword evidence="3" id="KW-1185">Reference proteome</keyword>
<dbReference type="OMA" id="WCALITS"/>
<reference evidence="2 3" key="1">
    <citation type="journal article" date="2018" name="Nat. Genet.">
        <title>The Rosa genome provides new insights in the design of modern roses.</title>
        <authorList>
            <person name="Bendahmane M."/>
        </authorList>
    </citation>
    <scope>NUCLEOTIDE SEQUENCE [LARGE SCALE GENOMIC DNA]</scope>
    <source>
        <strain evidence="3">cv. Old Blush</strain>
    </source>
</reference>
<comment type="caution">
    <text evidence="2">The sequence shown here is derived from an EMBL/GenBank/DDBJ whole genome shotgun (WGS) entry which is preliminary data.</text>
</comment>
<name>A0A2P6PWR7_ROSCH</name>
<evidence type="ECO:0000259" key="1">
    <source>
        <dbReference type="Pfam" id="PF07734"/>
    </source>
</evidence>
<dbReference type="Pfam" id="PF07734">
    <property type="entry name" value="FBA_1"/>
    <property type="match status" value="1"/>
</dbReference>
<evidence type="ECO:0000313" key="3">
    <source>
        <dbReference type="Proteomes" id="UP000238479"/>
    </source>
</evidence>
<dbReference type="Gramene" id="PRQ26372">
    <property type="protein sequence ID" value="PRQ26372"/>
    <property type="gene ID" value="RchiOBHm_Chr6g0293881"/>
</dbReference>
<dbReference type="InterPro" id="IPR017451">
    <property type="entry name" value="F-box-assoc_interact_dom"/>
</dbReference>
<sequence length="409" mass="47164">MAQSSKLVEEMVAQFLSRLPSKALIRFKCIRKSWYNLINSPSFVAQNRFNSMNNKFTSSTCIITKHTVLKDSSIIDRNEISDILGYGNNDKKQTLLSSLTLCDNLDGDDQELYCIIEDDLIVPFPLCRNSYNFYIVGHCDGIICLSSFLCDDRDIALCNPSIKEFNHLPKSCIHLPTKDEDDYVHQCHVGFGYDSKAKVYKVVRIVDFSSSHRPRVEVYTLGADCWREIKTFVLGNICCQRSLHTHFKGVYYWSGFSYITTELQLVLFAFDMSDELFYLVYPPEAAFGSDWNLAVWKESLLLITHREEAPKCFDLWLNEDSDFLKGSWTKYFTIKPIEVDIPLVFWKSNEILMVNVDRRIVSYNLDTQTLKCLPIHGAEDPICIYAINYVNSIISVKRNNKLGCVETYI</sequence>
<dbReference type="SUPFAM" id="SSF81383">
    <property type="entry name" value="F-box domain"/>
    <property type="match status" value="1"/>
</dbReference>
<accession>A0A2P6PWR7</accession>
<proteinExistence type="predicted"/>
<protein>
    <submittedName>
        <fullName evidence="2">Putative F-box domain-containing protein</fullName>
    </submittedName>
</protein>
<dbReference type="InterPro" id="IPR036047">
    <property type="entry name" value="F-box-like_dom_sf"/>
</dbReference>
<dbReference type="PANTHER" id="PTHR31672:SF10">
    <property type="entry name" value="F-BOX DOMAIN-CONTAINING PROTEIN"/>
    <property type="match status" value="1"/>
</dbReference>
<evidence type="ECO:0000313" key="2">
    <source>
        <dbReference type="EMBL" id="PRQ26372.1"/>
    </source>
</evidence>
<gene>
    <name evidence="2" type="ORF">RchiOBHm_Chr6g0293881</name>
</gene>
<dbReference type="PANTHER" id="PTHR31672">
    <property type="entry name" value="BNACNNG10540D PROTEIN"/>
    <property type="match status" value="1"/>
</dbReference>
<dbReference type="STRING" id="74649.A0A2P6PWR7"/>
<feature type="domain" description="F-box associated beta-propeller type 1" evidence="1">
    <location>
        <begin position="130"/>
        <end position="379"/>
    </location>
</feature>
<organism evidence="2 3">
    <name type="scientific">Rosa chinensis</name>
    <name type="common">China rose</name>
    <dbReference type="NCBI Taxonomy" id="74649"/>
    <lineage>
        <taxon>Eukaryota</taxon>
        <taxon>Viridiplantae</taxon>
        <taxon>Streptophyta</taxon>
        <taxon>Embryophyta</taxon>
        <taxon>Tracheophyta</taxon>
        <taxon>Spermatophyta</taxon>
        <taxon>Magnoliopsida</taxon>
        <taxon>eudicotyledons</taxon>
        <taxon>Gunneridae</taxon>
        <taxon>Pentapetalae</taxon>
        <taxon>rosids</taxon>
        <taxon>fabids</taxon>
        <taxon>Rosales</taxon>
        <taxon>Rosaceae</taxon>
        <taxon>Rosoideae</taxon>
        <taxon>Rosoideae incertae sedis</taxon>
        <taxon>Rosa</taxon>
    </lineage>
</organism>
<dbReference type="AlphaFoldDB" id="A0A2P6PWR7"/>
<dbReference type="InterPro" id="IPR050796">
    <property type="entry name" value="SCF_F-box_component"/>
</dbReference>
<dbReference type="EMBL" id="PDCK01000044">
    <property type="protein sequence ID" value="PRQ26372.1"/>
    <property type="molecule type" value="Genomic_DNA"/>
</dbReference>
<dbReference type="NCBIfam" id="TIGR01640">
    <property type="entry name" value="F_box_assoc_1"/>
    <property type="match status" value="1"/>
</dbReference>
<dbReference type="Proteomes" id="UP000238479">
    <property type="component" value="Chromosome 6"/>
</dbReference>
<dbReference type="InterPro" id="IPR006527">
    <property type="entry name" value="F-box-assoc_dom_typ1"/>
</dbReference>